<dbReference type="PROSITE" id="PS51352">
    <property type="entry name" value="THIOREDOXIN_2"/>
    <property type="match status" value="1"/>
</dbReference>
<gene>
    <name evidence="7" type="ORF">QJ048_08450</name>
</gene>
<dbReference type="PANTHER" id="PTHR42852">
    <property type="entry name" value="THIOL:DISULFIDE INTERCHANGE PROTEIN DSBE"/>
    <property type="match status" value="1"/>
</dbReference>
<protein>
    <submittedName>
        <fullName evidence="7">TlpA disulfide reductase family protein</fullName>
    </submittedName>
</protein>
<evidence type="ECO:0000256" key="1">
    <source>
        <dbReference type="ARBA" id="ARBA00004196"/>
    </source>
</evidence>
<dbReference type="EMBL" id="JASBRG010000005">
    <property type="protein sequence ID" value="MDI3319799.1"/>
    <property type="molecule type" value="Genomic_DNA"/>
</dbReference>
<dbReference type="RefSeq" id="WP_282333901.1">
    <property type="nucleotide sequence ID" value="NZ_JASBRG010000005.1"/>
</dbReference>
<keyword evidence="2" id="KW-0201">Cytochrome c-type biogenesis</keyword>
<dbReference type="Pfam" id="PF00578">
    <property type="entry name" value="AhpC-TSA"/>
    <property type="match status" value="1"/>
</dbReference>
<sequence length="452" mass="50359">MSKLLCFFVGLLLCLCSMAQMAEIRGIVKPTRFADKDISLFTVHDGALEAIANAVLAGDGSFGFLFTPSQEGFYAVGWKDVTRDCNPVYIKKGDKATVEIEGRVMTFIGKQTAENAAVSKWLGITDSIHHLAIHSVESHEVFFPALTKVAGQIAAFKKTINTPNAAFNALMKDVVTYDLDFCALTFLRLPRAGVFPTKEQQPPYYRTIVDQNKFNNNHVLKMITGGRYIRLYADYAVSGRATLDENITVFNDKDVKGAYILSDARALRSMKTYAEFVALMDKYGQYFQSPYHQSVTNNLGIKIYSTDKSPLKPAFNFTCADQTGKMVSLKDFRGKVVLLDMWASWCGPCLMEIPSLKRLEKELEGENIAFIGVSMDEFSDKQKWLDKIKEKGLEGVQLIAGGMKSKIATDYAVEAIPRFMVFDKNGNVVTTDAPRPSHAEALKTLLLDELKK</sequence>
<dbReference type="CDD" id="cd02966">
    <property type="entry name" value="TlpA_like_family"/>
    <property type="match status" value="1"/>
</dbReference>
<comment type="caution">
    <text evidence="7">The sequence shown here is derived from an EMBL/GenBank/DDBJ whole genome shotgun (WGS) entry which is preliminary data.</text>
</comment>
<dbReference type="InterPro" id="IPR050553">
    <property type="entry name" value="Thioredoxin_ResA/DsbE_sf"/>
</dbReference>
<dbReference type="InterPro" id="IPR000866">
    <property type="entry name" value="AhpC/TSA"/>
</dbReference>
<feature type="domain" description="Thioredoxin" evidence="6">
    <location>
        <begin position="308"/>
        <end position="452"/>
    </location>
</feature>
<dbReference type="PANTHER" id="PTHR42852:SF6">
    <property type="entry name" value="THIOL:DISULFIDE INTERCHANGE PROTEIN DSBE"/>
    <property type="match status" value="1"/>
</dbReference>
<dbReference type="Proteomes" id="UP001226434">
    <property type="component" value="Unassembled WGS sequence"/>
</dbReference>
<evidence type="ECO:0000313" key="8">
    <source>
        <dbReference type="Proteomes" id="UP001226434"/>
    </source>
</evidence>
<evidence type="ECO:0000256" key="5">
    <source>
        <dbReference type="SAM" id="SignalP"/>
    </source>
</evidence>
<proteinExistence type="predicted"/>
<comment type="subcellular location">
    <subcellularLocation>
        <location evidence="1">Cell envelope</location>
    </subcellularLocation>
</comment>
<evidence type="ECO:0000256" key="2">
    <source>
        <dbReference type="ARBA" id="ARBA00022748"/>
    </source>
</evidence>
<keyword evidence="5" id="KW-0732">Signal</keyword>
<evidence type="ECO:0000313" key="7">
    <source>
        <dbReference type="EMBL" id="MDI3319799.1"/>
    </source>
</evidence>
<keyword evidence="4" id="KW-0676">Redox-active center</keyword>
<evidence type="ECO:0000256" key="4">
    <source>
        <dbReference type="ARBA" id="ARBA00023284"/>
    </source>
</evidence>
<dbReference type="Gene3D" id="3.40.30.10">
    <property type="entry name" value="Glutaredoxin"/>
    <property type="match status" value="1"/>
</dbReference>
<keyword evidence="8" id="KW-1185">Reference proteome</keyword>
<organism evidence="7 8">
    <name type="scientific">Pinibacter soli</name>
    <dbReference type="NCBI Taxonomy" id="3044211"/>
    <lineage>
        <taxon>Bacteria</taxon>
        <taxon>Pseudomonadati</taxon>
        <taxon>Bacteroidota</taxon>
        <taxon>Chitinophagia</taxon>
        <taxon>Chitinophagales</taxon>
        <taxon>Chitinophagaceae</taxon>
        <taxon>Pinibacter</taxon>
    </lineage>
</organism>
<dbReference type="InterPro" id="IPR013766">
    <property type="entry name" value="Thioredoxin_domain"/>
</dbReference>
<reference evidence="7 8" key="1">
    <citation type="submission" date="2023-05" db="EMBL/GenBank/DDBJ databases">
        <title>Genome sequence of Pinibacter sp. MAH-24.</title>
        <authorList>
            <person name="Huq M.A."/>
        </authorList>
    </citation>
    <scope>NUCLEOTIDE SEQUENCE [LARGE SCALE GENOMIC DNA]</scope>
    <source>
        <strain evidence="7 8">MAH-24</strain>
    </source>
</reference>
<evidence type="ECO:0000259" key="6">
    <source>
        <dbReference type="PROSITE" id="PS51352"/>
    </source>
</evidence>
<dbReference type="SUPFAM" id="SSF52833">
    <property type="entry name" value="Thioredoxin-like"/>
    <property type="match status" value="1"/>
</dbReference>
<dbReference type="InterPro" id="IPR017937">
    <property type="entry name" value="Thioredoxin_CS"/>
</dbReference>
<feature type="signal peptide" evidence="5">
    <location>
        <begin position="1"/>
        <end position="22"/>
    </location>
</feature>
<feature type="chain" id="PRO_5045251209" evidence="5">
    <location>
        <begin position="23"/>
        <end position="452"/>
    </location>
</feature>
<name>A0ABT6RD52_9BACT</name>
<keyword evidence="3" id="KW-1015">Disulfide bond</keyword>
<evidence type="ECO:0000256" key="3">
    <source>
        <dbReference type="ARBA" id="ARBA00023157"/>
    </source>
</evidence>
<dbReference type="PROSITE" id="PS00194">
    <property type="entry name" value="THIOREDOXIN_1"/>
    <property type="match status" value="1"/>
</dbReference>
<accession>A0ABT6RD52</accession>
<dbReference type="InterPro" id="IPR036249">
    <property type="entry name" value="Thioredoxin-like_sf"/>
</dbReference>